<keyword evidence="3" id="KW-0378">Hydrolase</keyword>
<dbReference type="InterPro" id="IPR050247">
    <property type="entry name" value="Met_Aminopeptidase_Type2"/>
</dbReference>
<organism evidence="5">
    <name type="scientific">Myxobolus squamalis</name>
    <name type="common">Myxosporean</name>
    <dbReference type="NCBI Taxonomy" id="59785"/>
    <lineage>
        <taxon>Eukaryota</taxon>
        <taxon>Metazoa</taxon>
        <taxon>Cnidaria</taxon>
        <taxon>Myxozoa</taxon>
        <taxon>Myxosporea</taxon>
        <taxon>Bivalvulida</taxon>
        <taxon>Platysporina</taxon>
        <taxon>Myxobolidae</taxon>
        <taxon>Myxobolus</taxon>
    </lineage>
</organism>
<sequence length="139" mass="16441">MACSEAETTQQIFEQLDVADQLIKVEKDVENITISKNKKKKRRKNKNKDEINLNELENISIQSPKTQTDPPTIPIDELFDGTYPEGQIMDYPGDNLWRQKNNEKKMIEKLHLDVYNDIRRAAETHRQVRNFHKIRFENT</sequence>
<dbReference type="GO" id="GO:0008235">
    <property type="term" value="F:metalloexopeptidase activity"/>
    <property type="evidence" value="ECO:0007669"/>
    <property type="project" value="TreeGrafter"/>
</dbReference>
<reference evidence="5" key="1">
    <citation type="submission" date="2018-11" db="EMBL/GenBank/DDBJ databases">
        <title>Myxobolus squamalis genome and transcriptome.</title>
        <authorList>
            <person name="Yahalomi D."/>
            <person name="Atkinson S.D."/>
            <person name="Neuhof M."/>
            <person name="Chang E.S."/>
            <person name="Philippe H."/>
            <person name="Cartwright P."/>
            <person name="Bartholomew J.L."/>
            <person name="Huchon D."/>
        </authorList>
    </citation>
    <scope>NUCLEOTIDE SEQUENCE</scope>
    <source>
        <strain evidence="5">71B08</strain>
        <tissue evidence="5">Whole</tissue>
    </source>
</reference>
<dbReference type="AlphaFoldDB" id="A0A6B2FW37"/>
<accession>A0A6B2FW37</accession>
<evidence type="ECO:0000256" key="2">
    <source>
        <dbReference type="ARBA" id="ARBA00022670"/>
    </source>
</evidence>
<protein>
    <submittedName>
        <fullName evidence="5">Methionine aminopeptidase 2B (Trinotate prediction)</fullName>
    </submittedName>
</protein>
<feature type="compositionally biased region" description="Polar residues" evidence="4">
    <location>
        <begin position="55"/>
        <end position="70"/>
    </location>
</feature>
<dbReference type="PANTHER" id="PTHR45777:SF2">
    <property type="entry name" value="METHIONINE AMINOPEPTIDASE 2"/>
    <property type="match status" value="1"/>
</dbReference>
<dbReference type="GO" id="GO:0005737">
    <property type="term" value="C:cytoplasm"/>
    <property type="evidence" value="ECO:0007669"/>
    <property type="project" value="TreeGrafter"/>
</dbReference>
<dbReference type="PANTHER" id="PTHR45777">
    <property type="entry name" value="METHIONINE AMINOPEPTIDASE 2"/>
    <property type="match status" value="1"/>
</dbReference>
<evidence type="ECO:0000256" key="4">
    <source>
        <dbReference type="SAM" id="MobiDB-lite"/>
    </source>
</evidence>
<feature type="compositionally biased region" description="Basic residues" evidence="4">
    <location>
        <begin position="36"/>
        <end position="46"/>
    </location>
</feature>
<dbReference type="InterPro" id="IPR036005">
    <property type="entry name" value="Creatinase/aminopeptidase-like"/>
</dbReference>
<evidence type="ECO:0000256" key="3">
    <source>
        <dbReference type="ARBA" id="ARBA00022801"/>
    </source>
</evidence>
<feature type="region of interest" description="Disordered" evidence="4">
    <location>
        <begin position="36"/>
        <end position="73"/>
    </location>
</feature>
<evidence type="ECO:0000313" key="5">
    <source>
        <dbReference type="EMBL" id="NDJ95708.1"/>
    </source>
</evidence>
<keyword evidence="2" id="KW-0645">Protease</keyword>
<proteinExistence type="predicted"/>
<dbReference type="EMBL" id="GHBR01000093">
    <property type="protein sequence ID" value="NDJ95708.1"/>
    <property type="molecule type" value="Transcribed_RNA"/>
</dbReference>
<evidence type="ECO:0000256" key="1">
    <source>
        <dbReference type="ARBA" id="ARBA00022438"/>
    </source>
</evidence>
<keyword evidence="1 5" id="KW-0031">Aminopeptidase</keyword>
<dbReference type="GO" id="GO:0004177">
    <property type="term" value="F:aminopeptidase activity"/>
    <property type="evidence" value="ECO:0007669"/>
    <property type="project" value="UniProtKB-KW"/>
</dbReference>
<dbReference type="GO" id="GO:0006508">
    <property type="term" value="P:proteolysis"/>
    <property type="evidence" value="ECO:0007669"/>
    <property type="project" value="UniProtKB-KW"/>
</dbReference>
<name>A0A6B2FW37_MYXSQ</name>
<dbReference type="Gene3D" id="3.90.230.10">
    <property type="entry name" value="Creatinase/methionine aminopeptidase superfamily"/>
    <property type="match status" value="1"/>
</dbReference>